<feature type="domain" description="Fibronectin type-III" evidence="14">
    <location>
        <begin position="3269"/>
        <end position="3355"/>
    </location>
</feature>
<feature type="domain" description="Fibrinogen C-terminal" evidence="15">
    <location>
        <begin position="3442"/>
        <end position="3657"/>
    </location>
</feature>
<feature type="domain" description="Fibronectin type-III" evidence="14">
    <location>
        <begin position="2484"/>
        <end position="2573"/>
    </location>
</feature>
<reference evidence="17" key="1">
    <citation type="submission" date="2025-08" db="UniProtKB">
        <authorList>
            <consortium name="RefSeq"/>
        </authorList>
    </citation>
    <scope>IDENTIFICATION</scope>
    <source>
        <tissue evidence="17">Liver</tissue>
    </source>
</reference>
<feature type="domain" description="Fibronectin type-III" evidence="14">
    <location>
        <begin position="2779"/>
        <end position="2872"/>
    </location>
</feature>
<dbReference type="InterPro" id="IPR036056">
    <property type="entry name" value="Fibrinogen-like_C"/>
</dbReference>
<dbReference type="Proteomes" id="UP000886700">
    <property type="component" value="Unplaced"/>
</dbReference>
<dbReference type="PROSITE" id="PS00022">
    <property type="entry name" value="EGF_1"/>
    <property type="match status" value="7"/>
</dbReference>
<feature type="region of interest" description="Disordered" evidence="11">
    <location>
        <begin position="2957"/>
        <end position="2978"/>
    </location>
</feature>
<evidence type="ECO:0000259" key="13">
    <source>
        <dbReference type="PROSITE" id="PS50026"/>
    </source>
</evidence>
<keyword evidence="9" id="KW-0325">Glycoprotein</keyword>
<feature type="domain" description="Fibronectin type-III" evidence="14">
    <location>
        <begin position="1332"/>
        <end position="1427"/>
    </location>
</feature>
<dbReference type="Gene3D" id="2.10.25.10">
    <property type="entry name" value="Laminin"/>
    <property type="match status" value="17"/>
</dbReference>
<dbReference type="PANTHER" id="PTHR46708">
    <property type="entry name" value="TENASCIN"/>
    <property type="match status" value="1"/>
</dbReference>
<sequence>MPAQRARTSVLTLLVLLGTARAGPFSPRSNATLPAPRPPPQPGGPSSQLYEHTVEGGEKQVVFTHRINLPPSAGCGCPPGTEPPVPASEVQALKVRLEILEELVKRLKEHCSGGCCPTAAQAGTGQTDVRSLCSLHGVFDLSRCACSCEPGWGGPTCSDPTDTKPSTSSPPSASRTCPDDCNDQGRCVRGRCVCFPGYSGPSCGWPSCPGDCQGRGRCVQGVCVCRAGFSGPDCSQRSCPRNCNQRGRCEEGRCVCDPGYSGEDCGVRSCPRGCSQKGRCENGRCVCNPGYSGEDCGVRSCPRGCSQRGRCEDGRCVCDPGYSGEDCDVRSCPRDCGEGGRCVDGRCVCWPGYSGEDCSTRTCPRDCRGRGRCEDGECICDAGYSGDDCGVRSCPGDCSQRGHCEDGRCVCWPGYTGADCSARACPRDCRGRGRCEDGVCVCQAGYSGEDCGVRNCPGDCRGRGSCENGRCVCWPGYTGRDCGTRACPGDCRGRGRCVDGRCVCNVGFTGEDCGSRRCPGDCRGHGHCDDGVCVCAAGYSGEDCSTRSCPSGCRGRGRCLDGLCECDDGYTGEDCGVRRCPRDCSQHGVCHDGSCVCHAGYAGEDCSLRTCPTDCNRRGRCEDGRCVCDPGYTGLACATRTCPADCRGRGRCVQGVCLCYAGYSGEDCGQEEPPASACPGGCGPRELCRAGQCVCVEGFRGPDCAIQTCPGDCRGRGECLQGRCICQDGYAGDDCGEEVPAIQNVRMHLLEETTVRTEWTRAPGPVDAYEIQFIPTTEGASPPFTARVPSSASAYDQRGLAPGQDYQVTVRALRGTSWGPPASKTITTMIDGPQDLRVVAVTPTTLDLSWLRPQAEVDRFVVSYVSAGNQRVRLEVPPEADRTQLTDLMPGVEYVVTVTAERGRAVSYPASVRANTDRAEEQPGKPSVPPRLGELSVSSLTSDSLLLHWTVLEGEFDSFVIQYKDKDGPQVIPVEGPQRSAPVTSLEPGRKYRFILYGLIGKKRHGPLVAEAKILLQSDPSPGSPPRLGELWVTDPTPDSLHLSWTVPEGQFDSFMVQYRDREGRPLVVPVEGPERSVVVSPLDPNHKYRFTLYGIANKKRYGPLTADGTTAPAKKEGLSEQPLLGELTVTGTTPDSLRLSWTVAQGPFDSFAIQYKDAQGQPQTVPVAGDENEATVPGLESNRKYKMNLYGLRGRQRVGPASVVAKTAPEHMVDQHPSPPEPSTEAPQSLEKPHLGELTVTGATPDSLSLSWTVPEGRFDQFVIQYKNGDGQPKVVRVPGHEDQVTIPGLEPDHKYKMNLYGIHSGQRVGPVSAVGVTESQPGGETPAIEPPLEPRLEELTVTGVTPNSVSLSWTVPEGQFDSFMVQYKDRDGQPQEVPVASDQRKVTILDLDPARKYKMNFYGLHGRRRVGPLSVLAVTDPLLPATEASKLEPHLGELTVTDVTPDSVGLSWTVPEGEFDSFLVQYKDRDGQPQVVPVSANQREVTIPGLEPSRKYKFLLFGVRDGRRRGQVSVETKTAARDDTGPGVLARLGELQVTDPTTDSLRLSWTVPEGHFDSFMVQFKDKGGPRLVPVDGGERTATVTALDAGRKYWFLLYGLQGKKRFGPLTAEGTTEPRSTVDHTGVKSPPKPRLGEELRVTGVTRDSVDLSWTVSEGQFDSFVVQYKDRDGQSQVVPLGGDHREVRVSGLDPGHRYKLLLYGLRESKRVGSISVIAVTGPKETTEAWTEVPTTSTPSAVPRLRGLRVEEATPHSLHLSWVVTEGEFNSFEIQYSDRDGRPKVVRTGGDQSDITLTGLESDHRYLVTLYGFHDGHRVGSAQIEALTVPWEEEPTEPPIMTPEPKPHLGELTVTDATPDSLSLSWTVPEGRFDQFVIQYKNGDGQPKVVRVPGHEDQVTIPGLEPDHKYKMNLYGIHGGQRVGPVSAVGVTAAEEETPGPTEPSTEAPEPREEPLLGELTVTGASPDSLSLSWTVPRGDFDSFTVQYKDGEGRPQVVRVGGQEREVTVRDLEPGRKYKMNLYGLREGQRVGPVSTVGVTDPEVEPTDAPSPKPHLGELTVTDATPDSLSLSWTVPEGRFDQFVIQYKNGDGQPKVVRVPGHEDQVTIPGLEPDHKYKMNLYGIHGGQRVGPVSAVGVTAAEEETPGPTEPSTEAPEPREEPLLGELTVTGASPDSLSLSWTVPRGDFDSFTVQYKDGEGRPQVVRVGGQEREVTVRDLEPGRKYKMNLYGLREGQRMGPVSTVGVTDPAEEAMTTQVVPIVTTGPPPERPHLGELTVTAATSDSLSLSWTVPEGRFDQFVIQYKNGDGQPKVVRVPGHEDQVTIPGLEPDHKYKMNLYGIHSGQRVGPVSAVGVTAAEEETPGPTEPSTEAPEPREEPLLGELTVTGASPDSLSLSWTVPRGDFDSFTVQYKDGEGRPQVVRVGGQEREVTVRDLEPGRKYKMNLYGLHEGQRVGPVSTVGVTDPEEEETTTTQTVPTATPTKPILGELTVTDATPDSLSLSWTVPEGRFDQFVIQYKNGDGQPKVVRVPGHEDQVTIPGLEPDHKYKMNLYGIHGGQRVGPVSAVGVTAAEEETPGPTEPSTEAPEPREEPLLGELTVTGASPDSLSLSWTVPRGDFDSFTVQYKDGEGRPQVVRVGGQEREVTVRDLEPGRKYKMNLYGLREGQRVGPVSAVGVTAPLPTELPTEPRLGELAVGEVTSSTVHLSWTVAQGPFDSFLVQYKDAQGQPQTVPVSRDLAEVTISGLDPAHKYKFLLFGLQGGKRHGPVSVDAKTDTKRLPSLGELTMTDVTQNSVGLSWTVPEGEFDSFLVQYKDRAGQLQVVPVPADQREVTVPGLEPNRKYKFLLYGLAGRKRLGPASAEGATAPLEKTPQPRLGELSVTGETPDSLRLSWTVAQGAFDSFLVQYKDRDGQPQTVAVAAGQNEVTVEGLQPRRKYKFLLYGLAGGKRLGPISALGVTAPGEDDVPSTPSPTEPPEALPRLGTLTVTEATPDSLRLSWGVARGPFDSFVVQYEDAEGQPQALLVDGDQDKVLVSGLEPSTSYTFSLYGLREGTRHGPVSAEGTTGPVPAGQTPGDPGPRLSQLSVTDVTTSSLRLSWEAPLGAFDTFLIRFGVPSPSTLEPYPRPPAQRELTVPGTQRSAVLRDLHPGTLYGLTLYGLRGPHKADSIQGTARTLSPVLESPRDLQFSEIGETSARVDWVPPPSRVDSFKISYQLADGGEPQSILVDGRTQTQTLQGLTPDARYEVTVVSVRGFEESEPLTGFLTTVPDGPTQLRALNLTDGSALLHWKPPHKPVDQYNVQVASPGAPPLQASAPGSAVDYPLTDLAVDTNYTATVRGLRGPNFTSPASITFTTGLKAPQDLEAKEVTPRTALLTWTEPEVPPTGYLLSYDTPGGQIQEILLPAGTTSHRLLRLFPSTFYSAQLRAVWGESLTPPVSTSFTTGGLRIPFPRDCGEEMQNGPSASRATTVFLNGNRERPLDVFCDMETDGGGWLVFQRRMDGRTDFWRDWEEYAQGFGNVSREFWLGNEVLHSLTQAGDYSMRVDLRAGSEAVFAQYDFFRVDSAAENYRLHLEGYHGTAGDSMSYHSGSVFSTRDRDPNNLLIPCAVSYRGAWWYRNCHYANLNGLYGSTVDHQGVSWYHWKGFEFSVPFTEMKLRPRNFQAPTGGS</sequence>
<dbReference type="InterPro" id="IPR000742">
    <property type="entry name" value="EGF"/>
</dbReference>
<feature type="region of interest" description="Disordered" evidence="11">
    <location>
        <begin position="156"/>
        <end position="180"/>
    </location>
</feature>
<feature type="domain" description="EGF-like" evidence="13">
    <location>
        <begin position="328"/>
        <end position="359"/>
    </location>
</feature>
<feature type="domain" description="Fibronectin type-III" evidence="14">
    <location>
        <begin position="2053"/>
        <end position="2142"/>
    </location>
</feature>
<dbReference type="PROSITE" id="PS01186">
    <property type="entry name" value="EGF_2"/>
    <property type="match status" value="8"/>
</dbReference>
<dbReference type="PANTHER" id="PTHR46708:SF3">
    <property type="entry name" value="TENASCIN-X"/>
    <property type="match status" value="1"/>
</dbReference>
<feature type="region of interest" description="Disordered" evidence="11">
    <location>
        <begin position="2569"/>
        <end position="2589"/>
    </location>
</feature>
<comment type="subcellular location">
    <subcellularLocation>
        <location evidence="1">Secreted</location>
        <location evidence="1">Extracellular space</location>
        <location evidence="1">Extracellular matrix</location>
    </subcellularLocation>
</comment>
<name>A0ABM2WI04_MESAU</name>
<accession>A0ABM2WI04</accession>
<dbReference type="InterPro" id="IPR003961">
    <property type="entry name" value="FN3_dom"/>
</dbReference>
<evidence type="ECO:0000256" key="6">
    <source>
        <dbReference type="ARBA" id="ARBA00022729"/>
    </source>
</evidence>
<dbReference type="Gene3D" id="2.60.40.10">
    <property type="entry name" value="Immunoglobulins"/>
    <property type="match status" value="27"/>
</dbReference>
<dbReference type="PROSITE" id="PS50026">
    <property type="entry name" value="EGF_3"/>
    <property type="match status" value="1"/>
</dbReference>
<keyword evidence="4" id="KW-0272">Extracellular matrix</keyword>
<dbReference type="Gene3D" id="3.90.215.10">
    <property type="entry name" value="Gamma Fibrinogen, chain A, domain 1"/>
    <property type="match status" value="1"/>
</dbReference>
<protein>
    <submittedName>
        <fullName evidence="17">LOW QUALITY PROTEIN: tenascin-X</fullName>
    </submittedName>
</protein>
<evidence type="ECO:0000256" key="8">
    <source>
        <dbReference type="ARBA" id="ARBA00023157"/>
    </source>
</evidence>
<dbReference type="SUPFAM" id="SSF49265">
    <property type="entry name" value="Fibronectin type III"/>
    <property type="match status" value="25"/>
</dbReference>
<comment type="caution">
    <text evidence="10">Lacks conserved residue(s) required for the propagation of feature annotation.</text>
</comment>
<keyword evidence="16" id="KW-1185">Reference proteome</keyword>
<feature type="compositionally biased region" description="Low complexity" evidence="11">
    <location>
        <begin position="2575"/>
        <end position="2584"/>
    </location>
</feature>
<keyword evidence="7" id="KW-0677">Repeat</keyword>
<feature type="disulfide bond" evidence="10">
    <location>
        <begin position="332"/>
        <end position="342"/>
    </location>
</feature>
<evidence type="ECO:0000256" key="4">
    <source>
        <dbReference type="ARBA" id="ARBA00022530"/>
    </source>
</evidence>
<feature type="region of interest" description="Disordered" evidence="11">
    <location>
        <begin position="2354"/>
        <end position="2375"/>
    </location>
</feature>
<evidence type="ECO:0000256" key="11">
    <source>
        <dbReference type="SAM" id="MobiDB-lite"/>
    </source>
</evidence>
<dbReference type="PROSITE" id="PS51406">
    <property type="entry name" value="FIBRINOGEN_C_2"/>
    <property type="match status" value="1"/>
</dbReference>
<feature type="region of interest" description="Disordered" evidence="11">
    <location>
        <begin position="25"/>
        <end position="50"/>
    </location>
</feature>
<proteinExistence type="inferred from homology"/>
<feature type="domain" description="Fibronectin type-III" evidence="14">
    <location>
        <begin position="3179"/>
        <end position="3268"/>
    </location>
</feature>
<dbReference type="SUPFAM" id="SSF56496">
    <property type="entry name" value="Fibrinogen C-terminal domain-like"/>
    <property type="match status" value="1"/>
</dbReference>
<dbReference type="GeneID" id="101841047"/>
<feature type="domain" description="Fibronectin type-III" evidence="14">
    <location>
        <begin position="741"/>
        <end position="831"/>
    </location>
</feature>
<feature type="domain" description="Fibronectin type-III" evidence="14">
    <location>
        <begin position="2378"/>
        <end position="2467"/>
    </location>
</feature>
<feature type="domain" description="Fibronectin type-III" evidence="14">
    <location>
        <begin position="2161"/>
        <end position="2251"/>
    </location>
</feature>
<dbReference type="InterPro" id="IPR050991">
    <property type="entry name" value="ECM_Regulatory_Proteins"/>
</dbReference>
<feature type="domain" description="Fibronectin type-III" evidence="14">
    <location>
        <begin position="1742"/>
        <end position="1832"/>
    </location>
</feature>
<keyword evidence="5 10" id="KW-0245">EGF-like domain</keyword>
<dbReference type="Pfam" id="PF23106">
    <property type="entry name" value="EGF_Teneurin"/>
    <property type="match status" value="5"/>
</dbReference>
<evidence type="ECO:0000313" key="16">
    <source>
        <dbReference type="Proteomes" id="UP000886700"/>
    </source>
</evidence>
<feature type="region of interest" description="Disordered" evidence="11">
    <location>
        <begin position="1931"/>
        <end position="1951"/>
    </location>
</feature>
<dbReference type="CDD" id="cd00087">
    <property type="entry name" value="FReD"/>
    <property type="match status" value="1"/>
</dbReference>
<dbReference type="InterPro" id="IPR041161">
    <property type="entry name" value="EGF_Tenascin"/>
</dbReference>
<feature type="region of interest" description="Disordered" evidence="11">
    <location>
        <begin position="2138"/>
        <end position="2158"/>
    </location>
</feature>
<evidence type="ECO:0000256" key="9">
    <source>
        <dbReference type="ARBA" id="ARBA00023180"/>
    </source>
</evidence>
<dbReference type="Pfam" id="PF18720">
    <property type="entry name" value="EGF_Tenascin"/>
    <property type="match status" value="3"/>
</dbReference>
<feature type="domain" description="Fibronectin type-III" evidence="14">
    <location>
        <begin position="2592"/>
        <end position="2681"/>
    </location>
</feature>
<evidence type="ECO:0000313" key="17">
    <source>
        <dbReference type="RefSeq" id="XP_040587961.1"/>
    </source>
</evidence>
<evidence type="ECO:0000256" key="1">
    <source>
        <dbReference type="ARBA" id="ARBA00004498"/>
    </source>
</evidence>
<feature type="domain" description="Fibronectin type-III" evidence="14">
    <location>
        <begin position="1124"/>
        <end position="1212"/>
    </location>
</feature>
<evidence type="ECO:0000256" key="12">
    <source>
        <dbReference type="SAM" id="SignalP"/>
    </source>
</evidence>
<feature type="domain" description="Fibronectin type-III" evidence="14">
    <location>
        <begin position="3078"/>
        <end position="3175"/>
    </location>
</feature>
<dbReference type="SMART" id="SM00060">
    <property type="entry name" value="FN3"/>
    <property type="match status" value="27"/>
</dbReference>
<feature type="compositionally biased region" description="Pro residues" evidence="11">
    <location>
        <begin position="2967"/>
        <end position="2976"/>
    </location>
</feature>
<evidence type="ECO:0000256" key="2">
    <source>
        <dbReference type="ARBA" id="ARBA00008673"/>
    </source>
</evidence>
<evidence type="ECO:0000256" key="3">
    <source>
        <dbReference type="ARBA" id="ARBA00022525"/>
    </source>
</evidence>
<feature type="domain" description="Fibronectin type-III" evidence="14">
    <location>
        <begin position="1635"/>
        <end position="1727"/>
    </location>
</feature>
<feature type="domain" description="Fibronectin type-III" evidence="14">
    <location>
        <begin position="929"/>
        <end position="1021"/>
    </location>
</feature>
<feature type="compositionally biased region" description="Low complexity" evidence="11">
    <location>
        <begin position="156"/>
        <end position="176"/>
    </location>
</feature>
<keyword evidence="6 12" id="KW-0732">Signal</keyword>
<feature type="chain" id="PRO_5046764447" evidence="12">
    <location>
        <begin position="23"/>
        <end position="3665"/>
    </location>
</feature>
<dbReference type="Pfam" id="PF07974">
    <property type="entry name" value="EGF_2"/>
    <property type="match status" value="1"/>
</dbReference>
<evidence type="ECO:0000259" key="15">
    <source>
        <dbReference type="PROSITE" id="PS51406"/>
    </source>
</evidence>
<feature type="domain" description="Fibronectin type-III" evidence="14">
    <location>
        <begin position="3356"/>
        <end position="3446"/>
    </location>
</feature>
<dbReference type="InterPro" id="IPR014716">
    <property type="entry name" value="Fibrinogen_a/b/g_C_1"/>
</dbReference>
<dbReference type="Pfam" id="PF00041">
    <property type="entry name" value="fn3"/>
    <property type="match status" value="27"/>
</dbReference>
<feature type="compositionally biased region" description="Low complexity" evidence="11">
    <location>
        <begin position="2361"/>
        <end position="2370"/>
    </location>
</feature>
<dbReference type="SMART" id="SM00186">
    <property type="entry name" value="FBG"/>
    <property type="match status" value="1"/>
</dbReference>
<dbReference type="PROSITE" id="PS50853">
    <property type="entry name" value="FN3"/>
    <property type="match status" value="27"/>
</dbReference>
<feature type="domain" description="Fibronectin type-III" evidence="14">
    <location>
        <begin position="1436"/>
        <end position="1529"/>
    </location>
</feature>
<keyword evidence="3" id="KW-0964">Secreted</keyword>
<dbReference type="Pfam" id="PF25024">
    <property type="entry name" value="EGF_TEN"/>
    <property type="match status" value="1"/>
</dbReference>
<feature type="domain" description="Fibronectin type-III" evidence="14">
    <location>
        <begin position="1954"/>
        <end position="2045"/>
    </location>
</feature>
<feature type="domain" description="Fibronectin type-III" evidence="14">
    <location>
        <begin position="2265"/>
        <end position="2359"/>
    </location>
</feature>
<feature type="domain" description="Fibronectin type-III" evidence="14">
    <location>
        <begin position="2873"/>
        <end position="2962"/>
    </location>
</feature>
<feature type="domain" description="Fibronectin type-III" evidence="14">
    <location>
        <begin position="1533"/>
        <end position="1621"/>
    </location>
</feature>
<feature type="domain" description="Fibronectin type-III" evidence="14">
    <location>
        <begin position="1846"/>
        <end position="1935"/>
    </location>
</feature>
<evidence type="ECO:0000256" key="10">
    <source>
        <dbReference type="PROSITE-ProRule" id="PRU00076"/>
    </source>
</evidence>
<feature type="domain" description="Fibronectin type-III" evidence="14">
    <location>
        <begin position="1025"/>
        <end position="1117"/>
    </location>
</feature>
<feature type="domain" description="Fibronectin type-III" evidence="14">
    <location>
        <begin position="832"/>
        <end position="919"/>
    </location>
</feature>
<dbReference type="InterPro" id="IPR013783">
    <property type="entry name" value="Ig-like_fold"/>
</dbReference>
<feature type="domain" description="Fibronectin type-III" evidence="14">
    <location>
        <begin position="2979"/>
        <end position="3068"/>
    </location>
</feature>
<dbReference type="InterPro" id="IPR036116">
    <property type="entry name" value="FN3_sf"/>
</dbReference>
<dbReference type="SMART" id="SM00181">
    <property type="entry name" value="EGF"/>
    <property type="match status" value="18"/>
</dbReference>
<dbReference type="Pfam" id="PF00147">
    <property type="entry name" value="Fibrinogen_C"/>
    <property type="match status" value="1"/>
</dbReference>
<evidence type="ECO:0000256" key="5">
    <source>
        <dbReference type="ARBA" id="ARBA00022536"/>
    </source>
</evidence>
<dbReference type="CDD" id="cd00063">
    <property type="entry name" value="FN3"/>
    <property type="match status" value="27"/>
</dbReference>
<feature type="region of interest" description="Disordered" evidence="11">
    <location>
        <begin position="1211"/>
        <end position="1230"/>
    </location>
</feature>
<keyword evidence="8 10" id="KW-1015">Disulfide bond</keyword>
<feature type="domain" description="Fibronectin type-III" evidence="14">
    <location>
        <begin position="1235"/>
        <end position="1324"/>
    </location>
</feature>
<feature type="region of interest" description="Disordered" evidence="11">
    <location>
        <begin position="3052"/>
        <end position="3080"/>
    </location>
</feature>
<feature type="region of interest" description="Disordered" evidence="11">
    <location>
        <begin position="2454"/>
        <end position="2476"/>
    </location>
</feature>
<feature type="disulfide bond" evidence="10">
    <location>
        <begin position="349"/>
        <end position="358"/>
    </location>
</feature>
<dbReference type="InterPro" id="IPR002181">
    <property type="entry name" value="Fibrinogen_a/b/g_C_dom"/>
</dbReference>
<dbReference type="PROSITE" id="PS00514">
    <property type="entry name" value="FIBRINOGEN_C_1"/>
    <property type="match status" value="1"/>
</dbReference>
<dbReference type="InterPro" id="IPR013111">
    <property type="entry name" value="EGF_extracell"/>
</dbReference>
<feature type="region of interest" description="Disordered" evidence="11">
    <location>
        <begin position="912"/>
        <end position="933"/>
    </location>
</feature>
<dbReference type="InterPro" id="IPR020837">
    <property type="entry name" value="Fibrinogen_CS"/>
</dbReference>
<gene>
    <name evidence="17" type="primary">Tnxb</name>
</gene>
<organism evidence="16 17">
    <name type="scientific">Mesocricetus auratus</name>
    <name type="common">Golden hamster</name>
    <dbReference type="NCBI Taxonomy" id="10036"/>
    <lineage>
        <taxon>Eukaryota</taxon>
        <taxon>Metazoa</taxon>
        <taxon>Chordata</taxon>
        <taxon>Craniata</taxon>
        <taxon>Vertebrata</taxon>
        <taxon>Euteleostomi</taxon>
        <taxon>Mammalia</taxon>
        <taxon>Eutheria</taxon>
        <taxon>Euarchontoglires</taxon>
        <taxon>Glires</taxon>
        <taxon>Rodentia</taxon>
        <taxon>Myomorpha</taxon>
        <taxon>Muroidea</taxon>
        <taxon>Cricetidae</taxon>
        <taxon>Cricetinae</taxon>
        <taxon>Mesocricetus</taxon>
    </lineage>
</organism>
<feature type="domain" description="Fibronectin type-III" evidence="14">
    <location>
        <begin position="2683"/>
        <end position="2777"/>
    </location>
</feature>
<evidence type="ECO:0000256" key="7">
    <source>
        <dbReference type="ARBA" id="ARBA00022737"/>
    </source>
</evidence>
<comment type="similarity">
    <text evidence="2">Belongs to the tenascin family.</text>
</comment>
<feature type="signal peptide" evidence="12">
    <location>
        <begin position="1"/>
        <end position="22"/>
    </location>
</feature>
<dbReference type="RefSeq" id="XP_040587961.1">
    <property type="nucleotide sequence ID" value="XM_040732027.1"/>
</dbReference>
<feature type="region of interest" description="Disordered" evidence="11">
    <location>
        <begin position="1611"/>
        <end position="1634"/>
    </location>
</feature>
<evidence type="ECO:0000259" key="14">
    <source>
        <dbReference type="PROSITE" id="PS50853"/>
    </source>
</evidence>
<feature type="compositionally biased region" description="Low complexity" evidence="11">
    <location>
        <begin position="1937"/>
        <end position="1946"/>
    </location>
</feature>
<feature type="compositionally biased region" description="Low complexity" evidence="11">
    <location>
        <begin position="2144"/>
        <end position="2153"/>
    </location>
</feature>